<sequence length="69" mass="7660">CKDCGEGEGLIQCLSRSGTHAWCPSCVLKAHQHNPFHNLQLWNGRFYKTTTLQAQGYIMYLGHGGNLAP</sequence>
<dbReference type="Proteomes" id="UP000807769">
    <property type="component" value="Unassembled WGS sequence"/>
</dbReference>
<proteinExistence type="predicted"/>
<protein>
    <submittedName>
        <fullName evidence="1">Uncharacterized protein</fullName>
    </submittedName>
</protein>
<dbReference type="EMBL" id="JABBWG010000069">
    <property type="protein sequence ID" value="KAG1803236.1"/>
    <property type="molecule type" value="Genomic_DNA"/>
</dbReference>
<evidence type="ECO:0000313" key="2">
    <source>
        <dbReference type="Proteomes" id="UP000807769"/>
    </source>
</evidence>
<dbReference type="GeneID" id="64623609"/>
<comment type="caution">
    <text evidence="1">The sequence shown here is derived from an EMBL/GenBank/DDBJ whole genome shotgun (WGS) entry which is preliminary data.</text>
</comment>
<keyword evidence="2" id="KW-1185">Reference proteome</keyword>
<name>A0A9P7DU22_9AGAM</name>
<feature type="non-terminal residue" evidence="1">
    <location>
        <position position="1"/>
    </location>
</feature>
<dbReference type="AlphaFoldDB" id="A0A9P7DU22"/>
<accession>A0A9P7DU22</accession>
<organism evidence="1 2">
    <name type="scientific">Suillus subaureus</name>
    <dbReference type="NCBI Taxonomy" id="48587"/>
    <lineage>
        <taxon>Eukaryota</taxon>
        <taxon>Fungi</taxon>
        <taxon>Dikarya</taxon>
        <taxon>Basidiomycota</taxon>
        <taxon>Agaricomycotina</taxon>
        <taxon>Agaricomycetes</taxon>
        <taxon>Agaricomycetidae</taxon>
        <taxon>Boletales</taxon>
        <taxon>Suillineae</taxon>
        <taxon>Suillaceae</taxon>
        <taxon>Suillus</taxon>
    </lineage>
</organism>
<dbReference type="OrthoDB" id="3004525at2759"/>
<feature type="non-terminal residue" evidence="1">
    <location>
        <position position="69"/>
    </location>
</feature>
<dbReference type="RefSeq" id="XP_041186497.1">
    <property type="nucleotide sequence ID" value="XM_041329592.1"/>
</dbReference>
<evidence type="ECO:0000313" key="1">
    <source>
        <dbReference type="EMBL" id="KAG1803236.1"/>
    </source>
</evidence>
<gene>
    <name evidence="1" type="ORF">BJ212DRAFT_1241279</name>
</gene>
<reference evidence="1" key="1">
    <citation type="journal article" date="2020" name="New Phytol.">
        <title>Comparative genomics reveals dynamic genome evolution in host specialist ectomycorrhizal fungi.</title>
        <authorList>
            <person name="Lofgren L.A."/>
            <person name="Nguyen N.H."/>
            <person name="Vilgalys R."/>
            <person name="Ruytinx J."/>
            <person name="Liao H.L."/>
            <person name="Branco S."/>
            <person name="Kuo A."/>
            <person name="LaButti K."/>
            <person name="Lipzen A."/>
            <person name="Andreopoulos W."/>
            <person name="Pangilinan J."/>
            <person name="Riley R."/>
            <person name="Hundley H."/>
            <person name="Na H."/>
            <person name="Barry K."/>
            <person name="Grigoriev I.V."/>
            <person name="Stajich J.E."/>
            <person name="Kennedy P.G."/>
        </authorList>
    </citation>
    <scope>NUCLEOTIDE SEQUENCE</scope>
    <source>
        <strain evidence="1">MN1</strain>
    </source>
</reference>